<accession>A0AAU9CYL3</accession>
<dbReference type="KEGG" id="meiy:MIN45_P2188"/>
<name>A0AAU9CYL3_9GAMM</name>
<gene>
    <name evidence="1" type="ORF">MIN45_P2188</name>
</gene>
<keyword evidence="2" id="KW-1185">Reference proteome</keyword>
<dbReference type="SUPFAM" id="SSF56935">
    <property type="entry name" value="Porins"/>
    <property type="match status" value="1"/>
</dbReference>
<dbReference type="SUPFAM" id="SSF103515">
    <property type="entry name" value="Autotransporter"/>
    <property type="match status" value="1"/>
</dbReference>
<organism evidence="1 2">
    <name type="scientific">Methylomarinovum tepidoasis</name>
    <dbReference type="NCBI Taxonomy" id="2840183"/>
    <lineage>
        <taxon>Bacteria</taxon>
        <taxon>Pseudomonadati</taxon>
        <taxon>Pseudomonadota</taxon>
        <taxon>Gammaproteobacteria</taxon>
        <taxon>Methylococcales</taxon>
        <taxon>Methylothermaceae</taxon>
        <taxon>Methylomarinovum</taxon>
    </lineage>
</organism>
<evidence type="ECO:0000313" key="2">
    <source>
        <dbReference type="Proteomes" id="UP001321450"/>
    </source>
</evidence>
<dbReference type="EMBL" id="AP024718">
    <property type="protein sequence ID" value="BCX89815.1"/>
    <property type="molecule type" value="Genomic_DNA"/>
</dbReference>
<dbReference type="Proteomes" id="UP001321450">
    <property type="component" value="Chromosome"/>
</dbReference>
<evidence type="ECO:0000313" key="1">
    <source>
        <dbReference type="EMBL" id="BCX89815.1"/>
    </source>
</evidence>
<dbReference type="RefSeq" id="WP_286292367.1">
    <property type="nucleotide sequence ID" value="NZ_AP024718.1"/>
</dbReference>
<dbReference type="InterPro" id="IPR017467">
    <property type="entry name" value="CHP03016_PEP-CTERM"/>
</dbReference>
<dbReference type="InterPro" id="IPR036709">
    <property type="entry name" value="Autotransporte_beta_dom_sf"/>
</dbReference>
<evidence type="ECO:0008006" key="3">
    <source>
        <dbReference type="Google" id="ProtNLM"/>
    </source>
</evidence>
<sequence length="438" mass="50484">MHLNLNYRMQNIFSTQKGRGYDLRHQLQANALAEVIKHSVFVEARASTGQTLIDPHQQQFSDNLSNTGNRADFYTFGVSPYWRPHWGGYAEGEFRLGYNYFTASEGEASTTHTYTQSAILQSGSRFRTLTWQFGFRNEHDERRGAANVDFRNAVGRISYRLRRKFSTFVQGGWVDNDFQSTTDNNNNGFFYTVGATWSPSRMLTIEGGYGNNLFATVILEPTRRTRLQGTYRHNDVGSLTGDVFQGSFSHRGRHTTWQGRYLEEITTTQRVLLQQQVIPVVDAAGNPIVDPATRQPLLVPIDLPALVDEVFLRKRFELNVTRNFARHSVTLRLYRSRRIYQVSKDESKVLGLSGTWRWQGGRRTTLYVRGSWQRSDTGDATINADDDGSIYWTASLRLNRRITEDLNAYVEYRHQRQNGDSDFDYRENRAIAAINMRF</sequence>
<reference evidence="2" key="1">
    <citation type="journal article" date="2024" name="Int. J. Syst. Evol. Microbiol.">
        <title>Methylomarinovum tepidoasis sp. nov., a moderately thermophilic methanotroph of the family Methylothermaceae isolated from a deep-sea hydrothermal field.</title>
        <authorList>
            <person name="Hirayama H."/>
            <person name="Takaki Y."/>
            <person name="Abe M."/>
            <person name="Miyazaki M."/>
            <person name="Uematsu K."/>
            <person name="Matsui Y."/>
            <person name="Takai K."/>
        </authorList>
    </citation>
    <scope>NUCLEOTIDE SEQUENCE [LARGE SCALE GENOMIC DNA]</scope>
    <source>
        <strain evidence="2">IN45</strain>
    </source>
</reference>
<protein>
    <recommendedName>
        <fullName evidence="3">TIGR03016 family PEP-CTERM system-associated outer membrane protein</fullName>
    </recommendedName>
</protein>
<proteinExistence type="predicted"/>
<dbReference type="AlphaFoldDB" id="A0AAU9CYL3"/>
<dbReference type="NCBIfam" id="TIGR03016">
    <property type="entry name" value="pepcterm_hypo_1"/>
    <property type="match status" value="1"/>
</dbReference>